<dbReference type="SUPFAM" id="SSF56672">
    <property type="entry name" value="DNA/RNA polymerases"/>
    <property type="match status" value="1"/>
</dbReference>
<dbReference type="Proteomes" id="UP000261540">
    <property type="component" value="Unplaced"/>
</dbReference>
<evidence type="ECO:0000259" key="3">
    <source>
        <dbReference type="PROSITE" id="PS50878"/>
    </source>
</evidence>
<dbReference type="Gene3D" id="3.30.70.270">
    <property type="match status" value="2"/>
</dbReference>
<evidence type="ECO:0000256" key="1">
    <source>
        <dbReference type="ARBA" id="ARBA00010879"/>
    </source>
</evidence>
<dbReference type="FunFam" id="3.10.20.370:FF:000001">
    <property type="entry name" value="Retrovirus-related Pol polyprotein from transposon 17.6-like protein"/>
    <property type="match status" value="1"/>
</dbReference>
<dbReference type="InterPro" id="IPR043502">
    <property type="entry name" value="DNA/RNA_pol_sf"/>
</dbReference>
<dbReference type="Ensembl" id="ENSPKIT00000011232.1">
    <property type="protein sequence ID" value="ENSPKIP00000030416.1"/>
    <property type="gene ID" value="ENSPKIG00000011279.1"/>
</dbReference>
<name>A0A3B3SK60_9TELE</name>
<dbReference type="PANTHER" id="PTHR37984">
    <property type="entry name" value="PROTEIN CBG26694"/>
    <property type="match status" value="1"/>
</dbReference>
<dbReference type="CDD" id="cd09274">
    <property type="entry name" value="RNase_HI_RT_Ty3"/>
    <property type="match status" value="1"/>
</dbReference>
<reference evidence="4" key="2">
    <citation type="submission" date="2025-09" db="UniProtKB">
        <authorList>
            <consortium name="Ensembl"/>
        </authorList>
    </citation>
    <scope>IDENTIFICATION</scope>
</reference>
<organism evidence="4 5">
    <name type="scientific">Paramormyrops kingsleyae</name>
    <dbReference type="NCBI Taxonomy" id="1676925"/>
    <lineage>
        <taxon>Eukaryota</taxon>
        <taxon>Metazoa</taxon>
        <taxon>Chordata</taxon>
        <taxon>Craniata</taxon>
        <taxon>Vertebrata</taxon>
        <taxon>Euteleostomi</taxon>
        <taxon>Actinopterygii</taxon>
        <taxon>Neopterygii</taxon>
        <taxon>Teleostei</taxon>
        <taxon>Osteoglossocephala</taxon>
        <taxon>Osteoglossomorpha</taxon>
        <taxon>Osteoglossiformes</taxon>
        <taxon>Mormyridae</taxon>
        <taxon>Paramormyrops</taxon>
    </lineage>
</organism>
<dbReference type="STRING" id="1676925.ENSPKIP00000030416"/>
<dbReference type="FunFam" id="3.30.70.270:FF:000026">
    <property type="entry name" value="Transposon Ty3-G Gag-Pol polyprotein"/>
    <property type="match status" value="1"/>
</dbReference>
<keyword evidence="5" id="KW-1185">Reference proteome</keyword>
<proteinExistence type="inferred from homology"/>
<accession>A0A3B3SK60</accession>
<dbReference type="PANTHER" id="PTHR37984:SF8">
    <property type="entry name" value="CCHC-TYPE DOMAIN-CONTAINING PROTEIN"/>
    <property type="match status" value="1"/>
</dbReference>
<dbReference type="GeneTree" id="ENSGT01140000282569"/>
<evidence type="ECO:0000313" key="5">
    <source>
        <dbReference type="Proteomes" id="UP000261540"/>
    </source>
</evidence>
<reference evidence="4" key="1">
    <citation type="submission" date="2025-08" db="UniProtKB">
        <authorList>
            <consortium name="Ensembl"/>
        </authorList>
    </citation>
    <scope>IDENTIFICATION</scope>
</reference>
<dbReference type="InterPro" id="IPR000477">
    <property type="entry name" value="RT_dom"/>
</dbReference>
<comment type="similarity">
    <text evidence="1">Belongs to the beta type-B retroviral polymerase family. HERV class-II K(HML-2) pol subfamily.</text>
</comment>
<dbReference type="Pfam" id="PF00078">
    <property type="entry name" value="RVT_1"/>
    <property type="match status" value="1"/>
</dbReference>
<evidence type="ECO:0000256" key="2">
    <source>
        <dbReference type="ARBA" id="ARBA00012180"/>
    </source>
</evidence>
<dbReference type="Pfam" id="PF17919">
    <property type="entry name" value="RT_RNaseH_2"/>
    <property type="match status" value="1"/>
</dbReference>
<dbReference type="AlphaFoldDB" id="A0A3B3SK60"/>
<evidence type="ECO:0000313" key="4">
    <source>
        <dbReference type="Ensembl" id="ENSPKIP00000030416.1"/>
    </source>
</evidence>
<dbReference type="GO" id="GO:0004523">
    <property type="term" value="F:RNA-DNA hybrid ribonuclease activity"/>
    <property type="evidence" value="ECO:0007669"/>
    <property type="project" value="UniProtKB-EC"/>
</dbReference>
<dbReference type="Gene3D" id="3.10.20.370">
    <property type="match status" value="1"/>
</dbReference>
<dbReference type="InterPro" id="IPR050951">
    <property type="entry name" value="Retrovirus_Pol_polyprotein"/>
</dbReference>
<dbReference type="PROSITE" id="PS50878">
    <property type="entry name" value="RT_POL"/>
    <property type="match status" value="1"/>
</dbReference>
<dbReference type="InterPro" id="IPR041577">
    <property type="entry name" value="RT_RNaseH_2"/>
</dbReference>
<protein>
    <recommendedName>
        <fullName evidence="2">ribonuclease H</fullName>
        <ecNumber evidence="2">3.1.26.4</ecNumber>
    </recommendedName>
</protein>
<feature type="domain" description="Reverse transcriptase" evidence="3">
    <location>
        <begin position="1"/>
        <end position="86"/>
    </location>
</feature>
<dbReference type="EC" id="3.1.26.4" evidence="2"/>
<dbReference type="InterPro" id="IPR043128">
    <property type="entry name" value="Rev_trsase/Diguanyl_cyclase"/>
</dbReference>
<sequence>MPMGISPAPEIFQRKLTQALEGLHGIYIIADDILITGEGDTMCLAHRDHDSKLTAFLQRCREKNIKLNMEKFRLRKNEVSYIGHLLTAEGVKIDPGKMTAITEMPRPADVKGVQRFLGMINYLSKFCNHLSDECELLRQLTHRDSMWDWTEMHEEAFRKLKENVLNAPTLKYYNPEHSLILQCDASDIGLGAVLLQEEGPVAFGSRALSPTERGYAQIEKECLAIVFGMEKFHQYTYGRPVIVHSDHKPLETIVKKPLLKAPKRLQRMLLRLQKYDFEIKFLPGKDMLVADALSRAFLDLRPEDCEVDKDIESVNMVQYLPTGASLVHVALSKPELDRGGILWQGGLL</sequence>